<sequence length="203" mass="22953">MGGNKNEPCIQAKFIVDPPLQIGRCAPMSFPIVAMLDSSDHHPPMLPIQPDQFDGCEITLEIIKMVEDGPEDFKSYKSVERSKENRRTIDKNGHTCAQYVAVFPNITIEHEGIFRLLAKSHFKIDGALEITSRQMTGNIWVLNDGHPEVRASEKKSDELDYIEWNYKNLGMTEEELEDTRTSPQYKPTLSITLAPNPGTEPTH</sequence>
<organism evidence="2 3">
    <name type="scientific">Blastomyces percursus</name>
    <dbReference type="NCBI Taxonomy" id="1658174"/>
    <lineage>
        <taxon>Eukaryota</taxon>
        <taxon>Fungi</taxon>
        <taxon>Dikarya</taxon>
        <taxon>Ascomycota</taxon>
        <taxon>Pezizomycotina</taxon>
        <taxon>Eurotiomycetes</taxon>
        <taxon>Eurotiomycetidae</taxon>
        <taxon>Onygenales</taxon>
        <taxon>Ajellomycetaceae</taxon>
        <taxon>Blastomyces</taxon>
    </lineage>
</organism>
<evidence type="ECO:0000313" key="2">
    <source>
        <dbReference type="EMBL" id="OJD25066.1"/>
    </source>
</evidence>
<accession>A0A1J9QAI2</accession>
<feature type="region of interest" description="Disordered" evidence="1">
    <location>
        <begin position="179"/>
        <end position="203"/>
    </location>
</feature>
<evidence type="ECO:0000313" key="3">
    <source>
        <dbReference type="Proteomes" id="UP000242791"/>
    </source>
</evidence>
<dbReference type="EMBL" id="LGTZ01000438">
    <property type="protein sequence ID" value="OJD25066.1"/>
    <property type="molecule type" value="Genomic_DNA"/>
</dbReference>
<comment type="caution">
    <text evidence="2">The sequence shown here is derived from an EMBL/GenBank/DDBJ whole genome shotgun (WGS) entry which is preliminary data.</text>
</comment>
<dbReference type="Proteomes" id="UP000242791">
    <property type="component" value="Unassembled WGS sequence"/>
</dbReference>
<name>A0A1J9QAI2_9EURO</name>
<dbReference type="OrthoDB" id="10385277at2759"/>
<keyword evidence="3" id="KW-1185">Reference proteome</keyword>
<reference evidence="2 3" key="1">
    <citation type="submission" date="2015-08" db="EMBL/GenBank/DDBJ databases">
        <title>Emmonsia species relationships and genome sequence.</title>
        <authorList>
            <person name="Cuomo C.A."/>
            <person name="Schwartz I.S."/>
            <person name="Kenyon C."/>
            <person name="De Hoog G.S."/>
            <person name="Govender N.P."/>
            <person name="Botha A."/>
            <person name="Moreno L."/>
            <person name="De Vries M."/>
            <person name="Munoz J.F."/>
            <person name="Stielow J.B."/>
        </authorList>
    </citation>
    <scope>NUCLEOTIDE SEQUENCE [LARGE SCALE GENOMIC DNA]</scope>
    <source>
        <strain evidence="2 3">EI222</strain>
    </source>
</reference>
<feature type="compositionally biased region" description="Polar residues" evidence="1">
    <location>
        <begin position="181"/>
        <end position="203"/>
    </location>
</feature>
<gene>
    <name evidence="2" type="ORF">ACJ73_03571</name>
</gene>
<proteinExistence type="predicted"/>
<protein>
    <submittedName>
        <fullName evidence="2">Uncharacterized protein</fullName>
    </submittedName>
</protein>
<evidence type="ECO:0000256" key="1">
    <source>
        <dbReference type="SAM" id="MobiDB-lite"/>
    </source>
</evidence>
<dbReference type="VEuPathDB" id="FungiDB:ACJ73_03571"/>
<dbReference type="AlphaFoldDB" id="A0A1J9QAI2"/>